<evidence type="ECO:0000313" key="1">
    <source>
        <dbReference type="EMBL" id="RIV36337.1"/>
    </source>
</evidence>
<dbReference type="RefSeq" id="WP_119606649.1">
    <property type="nucleotide sequence ID" value="NZ_QXFH01000064.1"/>
</dbReference>
<dbReference type="EMBL" id="QXFH01000064">
    <property type="protein sequence ID" value="RIV36337.1"/>
    <property type="molecule type" value="Genomic_DNA"/>
</dbReference>
<dbReference type="AlphaFoldDB" id="A0A3A1NAE8"/>
<dbReference type="Proteomes" id="UP000266067">
    <property type="component" value="Unassembled WGS sequence"/>
</dbReference>
<organism evidence="1 2">
    <name type="scientific">Flagellimonas lutimaris</name>
    <dbReference type="NCBI Taxonomy" id="475082"/>
    <lineage>
        <taxon>Bacteria</taxon>
        <taxon>Pseudomonadati</taxon>
        <taxon>Bacteroidota</taxon>
        <taxon>Flavobacteriia</taxon>
        <taxon>Flavobacteriales</taxon>
        <taxon>Flavobacteriaceae</taxon>
        <taxon>Flagellimonas</taxon>
    </lineage>
</organism>
<protein>
    <submittedName>
        <fullName evidence="1">Uncharacterized protein</fullName>
    </submittedName>
</protein>
<comment type="caution">
    <text evidence="1">The sequence shown here is derived from an EMBL/GenBank/DDBJ whole genome shotgun (WGS) entry which is preliminary data.</text>
</comment>
<evidence type="ECO:0000313" key="2">
    <source>
        <dbReference type="Proteomes" id="UP000266067"/>
    </source>
</evidence>
<accession>A0A3A1NAE8</accession>
<dbReference type="OrthoDB" id="1417241at2"/>
<keyword evidence="2" id="KW-1185">Reference proteome</keyword>
<name>A0A3A1NAE8_9FLAO</name>
<sequence length="297" mass="33816">MKRGILYLVIAIICFSCKQTPEKTHEKPITDGIAIFEVYLEDSVAVDNFSNFLRDTLKLPVEWEPFDVFGNKVVYDAAFYLGNTTLELLSVNPPMDDIKEQAKYNRILFQSQNLDSTSNTLLEAKIAPQPSFNFNIASGGSELTIGKQTNLDSLSKKSNVNIAFWQYLNPGYNFKERTTKGNSKEDLRIALDAAFKSNPMGIIELKEIHLKISQDALIDWKRFMGLDMDHKWFLSNGPVVSYEASEENIGVEWITLRVQNLDTAKEFLSQRNMLSIENDKVSIAQSRVYGLQIYVEE</sequence>
<proteinExistence type="predicted"/>
<reference evidence="1 2" key="1">
    <citation type="submission" date="2018-08" db="EMBL/GenBank/DDBJ databases">
        <title>Proposal of Muricauda 72 sp.nov. and Muricauda NH166 sp.nov., isolated from seawater.</title>
        <authorList>
            <person name="Cheng H."/>
            <person name="Wu Y.-H."/>
            <person name="Guo L.-L."/>
            <person name="Xu X.-W."/>
        </authorList>
    </citation>
    <scope>NUCLEOTIDE SEQUENCE [LARGE SCALE GENOMIC DNA]</scope>
    <source>
        <strain evidence="1 2">KCTC 22173</strain>
    </source>
</reference>
<gene>
    <name evidence="1" type="ORF">D2V08_03130</name>
</gene>